<keyword evidence="2 5" id="KW-0285">Flavoprotein</keyword>
<dbReference type="PIRSF" id="PIRSF005426">
    <property type="entry name" value="Frp"/>
    <property type="match status" value="1"/>
</dbReference>
<evidence type="ECO:0000256" key="2">
    <source>
        <dbReference type="ARBA" id="ARBA00022630"/>
    </source>
</evidence>
<evidence type="ECO:0000256" key="1">
    <source>
        <dbReference type="ARBA" id="ARBA00008366"/>
    </source>
</evidence>
<evidence type="ECO:0000313" key="7">
    <source>
        <dbReference type="EMBL" id="MBB4349362.1"/>
    </source>
</evidence>
<evidence type="ECO:0000256" key="5">
    <source>
        <dbReference type="PIRNR" id="PIRNR005426"/>
    </source>
</evidence>
<keyword evidence="4 5" id="KW-0560">Oxidoreductase</keyword>
<evidence type="ECO:0000313" key="9">
    <source>
        <dbReference type="EMBL" id="MBB4447048.1"/>
    </source>
</evidence>
<reference evidence="10 11" key="1">
    <citation type="submission" date="2020-08" db="EMBL/GenBank/DDBJ databases">
        <title>Genomic Encyclopedia of Type Strains, Phase IV (KMG-V): Genome sequencing to study the core and pangenomes of soil and plant-associated prokaryotes.</title>
        <authorList>
            <person name="Whitman W."/>
        </authorList>
    </citation>
    <scope>NUCLEOTIDE SEQUENCE [LARGE SCALE GENOMIC DNA]</scope>
    <source>
        <strain evidence="8 11">SEMIA 444</strain>
        <strain evidence="7 10">SEMIA 448</strain>
        <strain evidence="9 12">SEMIA 452</strain>
    </source>
</reference>
<dbReference type="RefSeq" id="WP_183824477.1">
    <property type="nucleotide sequence ID" value="NZ_JACIGW010000003.1"/>
</dbReference>
<feature type="domain" description="Nitroreductase" evidence="6">
    <location>
        <begin position="41"/>
        <end position="195"/>
    </location>
</feature>
<dbReference type="PANTHER" id="PTHR43425:SF2">
    <property type="entry name" value="OXYGEN-INSENSITIVE NADPH NITROREDUCTASE"/>
    <property type="match status" value="1"/>
</dbReference>
<evidence type="ECO:0000256" key="3">
    <source>
        <dbReference type="ARBA" id="ARBA00022643"/>
    </source>
</evidence>
<dbReference type="AlphaFoldDB" id="A0A7W6SAI1"/>
<dbReference type="Gene3D" id="3.40.109.10">
    <property type="entry name" value="NADH Oxidase"/>
    <property type="match status" value="1"/>
</dbReference>
<name>A0A7W6SAI1_9HYPH</name>
<evidence type="ECO:0000313" key="11">
    <source>
        <dbReference type="Proteomes" id="UP000524535"/>
    </source>
</evidence>
<dbReference type="InterPro" id="IPR000415">
    <property type="entry name" value="Nitroreductase-like"/>
</dbReference>
<dbReference type="GO" id="GO:0016491">
    <property type="term" value="F:oxidoreductase activity"/>
    <property type="evidence" value="ECO:0007669"/>
    <property type="project" value="UniProtKB-UniRule"/>
</dbReference>
<dbReference type="Proteomes" id="UP000576087">
    <property type="component" value="Unassembled WGS sequence"/>
</dbReference>
<evidence type="ECO:0000256" key="4">
    <source>
        <dbReference type="ARBA" id="ARBA00023002"/>
    </source>
</evidence>
<dbReference type="PANTHER" id="PTHR43425">
    <property type="entry name" value="OXYGEN-INSENSITIVE NADPH NITROREDUCTASE"/>
    <property type="match status" value="1"/>
</dbReference>
<keyword evidence="11" id="KW-1185">Reference proteome</keyword>
<keyword evidence="3 5" id="KW-0288">FMN</keyword>
<dbReference type="SUPFAM" id="SSF55469">
    <property type="entry name" value="FMN-dependent nitroreductase-like"/>
    <property type="match status" value="1"/>
</dbReference>
<proteinExistence type="inferred from homology"/>
<dbReference type="Proteomes" id="UP000524535">
    <property type="component" value="Unassembled WGS sequence"/>
</dbReference>
<dbReference type="Proteomes" id="UP000520770">
    <property type="component" value="Unassembled WGS sequence"/>
</dbReference>
<evidence type="ECO:0000313" key="8">
    <source>
        <dbReference type="EMBL" id="MBB4412416.1"/>
    </source>
</evidence>
<dbReference type="EMBL" id="JACIHM010000003">
    <property type="protein sequence ID" value="MBB4447048.1"/>
    <property type="molecule type" value="Genomic_DNA"/>
</dbReference>
<accession>A0A7W6SAI1</accession>
<protein>
    <submittedName>
        <fullName evidence="7">Nitroreductase</fullName>
    </submittedName>
</protein>
<comment type="caution">
    <text evidence="7">The sequence shown here is derived from an EMBL/GenBank/DDBJ whole genome shotgun (WGS) entry which is preliminary data.</text>
</comment>
<comment type="similarity">
    <text evidence="1 5">Belongs to the flavin oxidoreductase frp family.</text>
</comment>
<evidence type="ECO:0000313" key="12">
    <source>
        <dbReference type="Proteomes" id="UP000576087"/>
    </source>
</evidence>
<dbReference type="InterPro" id="IPR029479">
    <property type="entry name" value="Nitroreductase"/>
</dbReference>
<dbReference type="EMBL" id="JACIGW010000003">
    <property type="protein sequence ID" value="MBB4349362.1"/>
    <property type="molecule type" value="Genomic_DNA"/>
</dbReference>
<evidence type="ECO:0000259" key="6">
    <source>
        <dbReference type="Pfam" id="PF00881"/>
    </source>
</evidence>
<organism evidence="7 10">
    <name type="scientific">Aliirhizobium cellulosilyticum</name>
    <dbReference type="NCBI Taxonomy" id="393664"/>
    <lineage>
        <taxon>Bacteria</taxon>
        <taxon>Pseudomonadati</taxon>
        <taxon>Pseudomonadota</taxon>
        <taxon>Alphaproteobacteria</taxon>
        <taxon>Hyphomicrobiales</taxon>
        <taxon>Rhizobiaceae</taxon>
        <taxon>Aliirhizobium</taxon>
    </lineage>
</organism>
<sequence length="281" mass="31507">MSDQQKYAVRFVRPVVDVVSERYGDGYGPAISNNQIIDHILMHRSIREFTADPVSEKDVRTAIAAAQSAATSSHLQSWSVIRVSDPENKHEVNKLCGRQGQIMAAPLMLIWLADQNRNYEIGEAEGRPREAFDYFESTMLGVVDCCMAAQNAALAFEALGYGTCFIGAVRNNAALLADRLGLPKRCIPVVGLVVGRPDPRHETDIKPRLSQDIVLHEETYRAVEGDEIDQYNRVMNRFQQKQWLSTVNWSSKVAVRLSTRTSLDGRDRYMDFIKSTGSGVR</sequence>
<evidence type="ECO:0000313" key="10">
    <source>
        <dbReference type="Proteomes" id="UP000520770"/>
    </source>
</evidence>
<dbReference type="InterPro" id="IPR016446">
    <property type="entry name" value="Flavin_OxRdtase_Frp"/>
</dbReference>
<dbReference type="Pfam" id="PF00881">
    <property type="entry name" value="Nitroreductase"/>
    <property type="match status" value="1"/>
</dbReference>
<keyword evidence="5" id="KW-0521">NADP</keyword>
<gene>
    <name evidence="8" type="ORF">GGE31_002929</name>
    <name evidence="7" type="ORF">GGE33_003124</name>
    <name evidence="9" type="ORF">GGE35_002870</name>
</gene>
<dbReference type="EMBL" id="JACIGY010000003">
    <property type="protein sequence ID" value="MBB4412416.1"/>
    <property type="molecule type" value="Genomic_DNA"/>
</dbReference>